<evidence type="ECO:0000313" key="2">
    <source>
        <dbReference type="EMBL" id="KAF7519480.1"/>
    </source>
</evidence>
<accession>A0A9P5GFM9</accession>
<dbReference type="AlphaFoldDB" id="A0A9P5GFM9"/>
<dbReference type="Gene3D" id="3.40.1310.20">
    <property type="match status" value="1"/>
</dbReference>
<keyword evidence="3" id="KW-1185">Reference proteome</keyword>
<evidence type="ECO:0008006" key="4">
    <source>
        <dbReference type="Google" id="ProtNLM"/>
    </source>
</evidence>
<dbReference type="SUPFAM" id="SSF55464">
    <property type="entry name" value="Origin of replication-binding domain, RBD-like"/>
    <property type="match status" value="1"/>
</dbReference>
<gene>
    <name evidence="2" type="ORF">PCG10_010010</name>
</gene>
<dbReference type="EMBL" id="JAAOZQ010000086">
    <property type="protein sequence ID" value="KAF7519480.1"/>
    <property type="molecule type" value="Genomic_DNA"/>
</dbReference>
<comment type="caution">
    <text evidence="2">The sequence shown here is derived from an EMBL/GenBank/DDBJ whole genome shotgun (WGS) entry which is preliminary data.</text>
</comment>
<reference evidence="2" key="1">
    <citation type="submission" date="2020-02" db="EMBL/GenBank/DDBJ databases">
        <authorList>
            <person name="Lichtner F.J."/>
        </authorList>
    </citation>
    <scope>NUCLEOTIDE SEQUENCE</scope>
    <source>
        <strain evidence="2">G10</strain>
    </source>
</reference>
<proteinExistence type="predicted"/>
<evidence type="ECO:0000256" key="1">
    <source>
        <dbReference type="SAM" id="MobiDB-lite"/>
    </source>
</evidence>
<sequence>MFGKSRASSVSGQSKKSSRVSGSPSQIEPRLRHRCVFLTYSHCSIESKDEFEKGFSYMLERNDLRTATYYGCRENDETERIHYHVLVNLGKQPNWSRKHARSVFLVEGNECDSLNISTPTLQPKQKLSQFIEKHVNYCEKEKGGDCFGERPEPSVEKKLERKRKWEEIGSQPTAPAKLAMLKEEFPDVFYQTTPKTNGIE</sequence>
<dbReference type="Proteomes" id="UP000701341">
    <property type="component" value="Unassembled WGS sequence"/>
</dbReference>
<evidence type="ECO:0000313" key="3">
    <source>
        <dbReference type="Proteomes" id="UP000701341"/>
    </source>
</evidence>
<name>A0A9P5GFM9_PENCR</name>
<protein>
    <recommendedName>
        <fullName evidence="4">Geminivirus AL1 replication-associated protein catalytic domain-containing protein</fullName>
    </recommendedName>
</protein>
<feature type="region of interest" description="Disordered" evidence="1">
    <location>
        <begin position="1"/>
        <end position="26"/>
    </location>
</feature>
<organism evidence="2 3">
    <name type="scientific">Penicillium crustosum</name>
    <name type="common">Blue mold fungus</name>
    <dbReference type="NCBI Taxonomy" id="36656"/>
    <lineage>
        <taxon>Eukaryota</taxon>
        <taxon>Fungi</taxon>
        <taxon>Dikarya</taxon>
        <taxon>Ascomycota</taxon>
        <taxon>Pezizomycotina</taxon>
        <taxon>Eurotiomycetes</taxon>
        <taxon>Eurotiomycetidae</taxon>
        <taxon>Eurotiales</taxon>
        <taxon>Aspergillaceae</taxon>
        <taxon>Penicillium</taxon>
    </lineage>
</organism>